<dbReference type="Proteomes" id="UP000260823">
    <property type="component" value="Unassembled WGS sequence"/>
</dbReference>
<keyword evidence="12" id="KW-1185">Reference proteome</keyword>
<dbReference type="SUPFAM" id="SSF52343">
    <property type="entry name" value="Ferredoxin reductase-like, C-terminal NADP-linked domain"/>
    <property type="match status" value="1"/>
</dbReference>
<gene>
    <name evidence="11" type="ORF">DYU05_04195</name>
</gene>
<evidence type="ECO:0000256" key="8">
    <source>
        <dbReference type="ARBA" id="ARBA00023014"/>
    </source>
</evidence>
<evidence type="ECO:0000313" key="12">
    <source>
        <dbReference type="Proteomes" id="UP000260823"/>
    </source>
</evidence>
<dbReference type="AlphaFoldDB" id="A0A3E2NV37"/>
<keyword evidence="5" id="KW-0274">FAD</keyword>
<dbReference type="RefSeq" id="WP_117381719.1">
    <property type="nucleotide sequence ID" value="NZ_QWDE01000001.1"/>
</dbReference>
<dbReference type="InterPro" id="IPR012675">
    <property type="entry name" value="Beta-grasp_dom_sf"/>
</dbReference>
<accession>A0A3E2NV37</accession>
<keyword evidence="8" id="KW-0411">Iron-sulfur</keyword>
<keyword evidence="6" id="KW-0560">Oxidoreductase</keyword>
<dbReference type="SUPFAM" id="SSF54292">
    <property type="entry name" value="2Fe-2S ferredoxin-like"/>
    <property type="match status" value="1"/>
</dbReference>
<keyword evidence="3" id="KW-0001">2Fe-2S</keyword>
<dbReference type="Pfam" id="PF00111">
    <property type="entry name" value="Fer2"/>
    <property type="match status" value="1"/>
</dbReference>
<name>A0A3E2NV37_9SPHI</name>
<dbReference type="PROSITE" id="PS51085">
    <property type="entry name" value="2FE2S_FER_2"/>
    <property type="match status" value="1"/>
</dbReference>
<feature type="domain" description="FAD-binding FR-type" evidence="10">
    <location>
        <begin position="1"/>
        <end position="104"/>
    </location>
</feature>
<dbReference type="Gene3D" id="3.40.50.80">
    <property type="entry name" value="Nucleotide-binding domain of ferredoxin-NADP reductase (FNR) module"/>
    <property type="match status" value="1"/>
</dbReference>
<dbReference type="GO" id="GO:0050660">
    <property type="term" value="F:flavin adenine dinucleotide binding"/>
    <property type="evidence" value="ECO:0007669"/>
    <property type="project" value="TreeGrafter"/>
</dbReference>
<comment type="caution">
    <text evidence="11">The sequence shown here is derived from an EMBL/GenBank/DDBJ whole genome shotgun (WGS) entry which is preliminary data.</text>
</comment>
<evidence type="ECO:0000259" key="9">
    <source>
        <dbReference type="PROSITE" id="PS51085"/>
    </source>
</evidence>
<keyword evidence="4" id="KW-0479">Metal-binding</keyword>
<dbReference type="CDD" id="cd00207">
    <property type="entry name" value="fer2"/>
    <property type="match status" value="1"/>
</dbReference>
<dbReference type="InterPro" id="IPR017927">
    <property type="entry name" value="FAD-bd_FR_type"/>
</dbReference>
<evidence type="ECO:0000259" key="10">
    <source>
        <dbReference type="PROSITE" id="PS51384"/>
    </source>
</evidence>
<dbReference type="PROSITE" id="PS51384">
    <property type="entry name" value="FAD_FR"/>
    <property type="match status" value="1"/>
</dbReference>
<dbReference type="PRINTS" id="PR00371">
    <property type="entry name" value="FPNCR"/>
</dbReference>
<proteinExistence type="predicted"/>
<evidence type="ECO:0000256" key="2">
    <source>
        <dbReference type="ARBA" id="ARBA00022630"/>
    </source>
</evidence>
<evidence type="ECO:0000256" key="6">
    <source>
        <dbReference type="ARBA" id="ARBA00023002"/>
    </source>
</evidence>
<evidence type="ECO:0000256" key="7">
    <source>
        <dbReference type="ARBA" id="ARBA00023004"/>
    </source>
</evidence>
<dbReference type="InterPro" id="IPR008333">
    <property type="entry name" value="Cbr1-like_FAD-bd_dom"/>
</dbReference>
<dbReference type="Pfam" id="PF00970">
    <property type="entry name" value="FAD_binding_6"/>
    <property type="match status" value="1"/>
</dbReference>
<sequence>MQLFTLKVIDIRPETADAVTVVFKQPALKKIKYRAGQYLTLMFRINGRRYLRPYSFSSAPSVSPNLEITVKRVPNGIISNHIIDQVKVGDVVEVMEAMGHFIIDEEVISQENHLILWGVGSGITPLMSIAKYTLHHNTCSHVKLVYGNRNNEETIFRKDIENLSEKFGDKFSVCHFHTKPTIAVDGLSIIQGRINPDKALSIILSEGDLKNSFHYICGPSGLKESVKEALSRLNVPSERVFAEDFEAVRDPGLFNDIVTRQVTLIVNKIETKVEVVKGKSILDAALDAMLDVPYSCQTGNCLVCKGRLLNGEVKMIVTGEIPEDLQSNERLLCSSFPTSENVIMSVD</sequence>
<dbReference type="InterPro" id="IPR001433">
    <property type="entry name" value="OxRdtase_FAD/NAD-bd"/>
</dbReference>
<organism evidence="11 12">
    <name type="scientific">Mucilaginibacter terrenus</name>
    <dbReference type="NCBI Taxonomy" id="2482727"/>
    <lineage>
        <taxon>Bacteria</taxon>
        <taxon>Pseudomonadati</taxon>
        <taxon>Bacteroidota</taxon>
        <taxon>Sphingobacteriia</taxon>
        <taxon>Sphingobacteriales</taxon>
        <taxon>Sphingobacteriaceae</taxon>
        <taxon>Mucilaginibacter</taxon>
    </lineage>
</organism>
<dbReference type="EMBL" id="QWDE01000001">
    <property type="protein sequence ID" value="RFZ84817.1"/>
    <property type="molecule type" value="Genomic_DNA"/>
</dbReference>
<dbReference type="Pfam" id="PF00175">
    <property type="entry name" value="NAD_binding_1"/>
    <property type="match status" value="1"/>
</dbReference>
<dbReference type="InterPro" id="IPR050415">
    <property type="entry name" value="MRET"/>
</dbReference>
<keyword evidence="2" id="KW-0285">Flavoprotein</keyword>
<evidence type="ECO:0000256" key="3">
    <source>
        <dbReference type="ARBA" id="ARBA00022714"/>
    </source>
</evidence>
<dbReference type="GO" id="GO:0051537">
    <property type="term" value="F:2 iron, 2 sulfur cluster binding"/>
    <property type="evidence" value="ECO:0007669"/>
    <property type="project" value="UniProtKB-KW"/>
</dbReference>
<evidence type="ECO:0000256" key="5">
    <source>
        <dbReference type="ARBA" id="ARBA00022827"/>
    </source>
</evidence>
<feature type="domain" description="2Fe-2S ferredoxin-type" evidence="9">
    <location>
        <begin position="260"/>
        <end position="347"/>
    </location>
</feature>
<evidence type="ECO:0000256" key="1">
    <source>
        <dbReference type="ARBA" id="ARBA00001974"/>
    </source>
</evidence>
<dbReference type="PANTHER" id="PTHR47354:SF8">
    <property type="entry name" value="1,2-PHENYLACETYL-COA EPOXIDASE, SUBUNIT E"/>
    <property type="match status" value="1"/>
</dbReference>
<comment type="cofactor">
    <cofactor evidence="1">
        <name>FAD</name>
        <dbReference type="ChEBI" id="CHEBI:57692"/>
    </cofactor>
</comment>
<dbReference type="OrthoDB" id="9789468at2"/>
<dbReference type="GO" id="GO:0046872">
    <property type="term" value="F:metal ion binding"/>
    <property type="evidence" value="ECO:0007669"/>
    <property type="project" value="UniProtKB-KW"/>
</dbReference>
<dbReference type="Gene3D" id="3.10.20.30">
    <property type="match status" value="1"/>
</dbReference>
<reference evidence="11 12" key="1">
    <citation type="submission" date="2018-08" db="EMBL/GenBank/DDBJ databases">
        <title>Mucilaginibacter terrae sp. nov., isolated from manganese diggings.</title>
        <authorList>
            <person name="Huang Y."/>
            <person name="Zhou Z."/>
        </authorList>
    </citation>
    <scope>NUCLEOTIDE SEQUENCE [LARGE SCALE GENOMIC DNA]</scope>
    <source>
        <strain evidence="11 12">ZH6</strain>
    </source>
</reference>
<dbReference type="SUPFAM" id="SSF63380">
    <property type="entry name" value="Riboflavin synthase domain-like"/>
    <property type="match status" value="1"/>
</dbReference>
<dbReference type="CDD" id="cd06214">
    <property type="entry name" value="PA_degradation_oxidoreductase_like"/>
    <property type="match status" value="1"/>
</dbReference>
<dbReference type="Gene3D" id="2.40.30.10">
    <property type="entry name" value="Translation factors"/>
    <property type="match status" value="1"/>
</dbReference>
<dbReference type="GO" id="GO:0016491">
    <property type="term" value="F:oxidoreductase activity"/>
    <property type="evidence" value="ECO:0007669"/>
    <property type="project" value="UniProtKB-KW"/>
</dbReference>
<dbReference type="InterPro" id="IPR036010">
    <property type="entry name" value="2Fe-2S_ferredoxin-like_sf"/>
</dbReference>
<evidence type="ECO:0000256" key="4">
    <source>
        <dbReference type="ARBA" id="ARBA00022723"/>
    </source>
</evidence>
<evidence type="ECO:0000313" key="11">
    <source>
        <dbReference type="EMBL" id="RFZ84817.1"/>
    </source>
</evidence>
<protein>
    <submittedName>
        <fullName evidence="11">Oxidoreductase</fullName>
    </submittedName>
</protein>
<dbReference type="InterPro" id="IPR039261">
    <property type="entry name" value="FNR_nucleotide-bd"/>
</dbReference>
<keyword evidence="7" id="KW-0408">Iron</keyword>
<dbReference type="InterPro" id="IPR001709">
    <property type="entry name" value="Flavoprot_Pyr_Nucl_cyt_Rdtase"/>
</dbReference>
<dbReference type="InterPro" id="IPR001041">
    <property type="entry name" value="2Fe-2S_ferredoxin-type"/>
</dbReference>
<dbReference type="InterPro" id="IPR017938">
    <property type="entry name" value="Riboflavin_synthase-like_b-brl"/>
</dbReference>
<dbReference type="PANTHER" id="PTHR47354">
    <property type="entry name" value="NADH OXIDOREDUCTASE HCR"/>
    <property type="match status" value="1"/>
</dbReference>